<dbReference type="GO" id="GO:0008081">
    <property type="term" value="F:phosphoric diester hydrolase activity"/>
    <property type="evidence" value="ECO:0007669"/>
    <property type="project" value="InterPro"/>
</dbReference>
<dbReference type="Pfam" id="PF00388">
    <property type="entry name" value="PI-PLC-X"/>
    <property type="match status" value="1"/>
</dbReference>
<dbReference type="EMBL" id="FN649741">
    <property type="protein sequence ID" value="CBN77702.1"/>
    <property type="molecule type" value="Genomic_DNA"/>
</dbReference>
<gene>
    <name evidence="2" type="ORF">Esi_0062_0033</name>
</gene>
<sequence length="495" mass="53181">MATRRGDRDAGRLILTNATPFLWKRSLKTPKGMRLWSFPEEVDAGESVEVEIAFSRTTNVHGQASYQMELEDGQSGPGNPTFTVSATVNGLSVELPAEMRKPGWFAVPPAPHKVADTGWQKGCAVSFTIGSLGGHHASLRGGHTPRTFQGVKMASLRGAASFGGNGNREGRGAGEGDWTTEWMKTYASALANLKLSEMSLPGTHDSGTAKMHNPVVSPWATTQNLGVLAQLKAGVRVLDLRCGYVGREAQKNDRVQDGIAVVHDKHRTSLSLRKALECIKGFVQAHPSELVLLDFHRFPGLGHGAPHEKAAAVVLSVLGGEEPVMVHPKFRHLPFGRIMSQQKGRVGILWNAVEAREPHFWPGVRQAWTGAESVRSLHDLAEAELGDKNGLLWSLPLVLPAGVPRPVPHIPEHLDDWLSAGGVWQDHASIVACDFVEETQLVRNCVGACLMKMARANAEGDAAAHAGGGKHGGAAACENTTPARRDACRTHTAVI</sequence>
<name>D8LR29_ECTSI</name>
<evidence type="ECO:0000313" key="2">
    <source>
        <dbReference type="EMBL" id="CBN77702.1"/>
    </source>
</evidence>
<dbReference type="PANTHER" id="PTHR13593:SF103">
    <property type="entry name" value="RE10370P"/>
    <property type="match status" value="1"/>
</dbReference>
<proteinExistence type="predicted"/>
<dbReference type="AlphaFoldDB" id="D8LR29"/>
<keyword evidence="3" id="KW-1185">Reference proteome</keyword>
<dbReference type="Gene3D" id="3.20.20.190">
    <property type="entry name" value="Phosphatidylinositol (PI) phosphodiesterase"/>
    <property type="match status" value="1"/>
</dbReference>
<dbReference type="SUPFAM" id="SSF51695">
    <property type="entry name" value="PLC-like phosphodiesterases"/>
    <property type="match status" value="1"/>
</dbReference>
<evidence type="ECO:0000259" key="1">
    <source>
        <dbReference type="SMART" id="SM00148"/>
    </source>
</evidence>
<evidence type="ECO:0000313" key="3">
    <source>
        <dbReference type="Proteomes" id="UP000002630"/>
    </source>
</evidence>
<dbReference type="EMBL" id="FN648841">
    <property type="protein sequence ID" value="CBN77702.1"/>
    <property type="molecule type" value="Genomic_DNA"/>
</dbReference>
<protein>
    <recommendedName>
        <fullName evidence="1">Phosphatidylinositol-specific phospholipase C X domain-containing protein</fullName>
    </recommendedName>
</protein>
<dbReference type="SMART" id="SM00148">
    <property type="entry name" value="PLCXc"/>
    <property type="match status" value="1"/>
</dbReference>
<dbReference type="InterPro" id="IPR000909">
    <property type="entry name" value="PLipase_C_PInositol-sp_X_dom"/>
</dbReference>
<dbReference type="PANTHER" id="PTHR13593">
    <property type="match status" value="1"/>
</dbReference>
<dbReference type="eggNOG" id="KOG4306">
    <property type="taxonomic scope" value="Eukaryota"/>
</dbReference>
<dbReference type="InterPro" id="IPR017946">
    <property type="entry name" value="PLC-like_Pdiesterase_TIM-brl"/>
</dbReference>
<reference evidence="2 3" key="1">
    <citation type="journal article" date="2010" name="Nature">
        <title>The Ectocarpus genome and the independent evolution of multicellularity in brown algae.</title>
        <authorList>
            <person name="Cock J.M."/>
            <person name="Sterck L."/>
            <person name="Rouze P."/>
            <person name="Scornet D."/>
            <person name="Allen A.E."/>
            <person name="Amoutzias G."/>
            <person name="Anthouard V."/>
            <person name="Artiguenave F."/>
            <person name="Aury J.M."/>
            <person name="Badger J.H."/>
            <person name="Beszteri B."/>
            <person name="Billiau K."/>
            <person name="Bonnet E."/>
            <person name="Bothwell J.H."/>
            <person name="Bowler C."/>
            <person name="Boyen C."/>
            <person name="Brownlee C."/>
            <person name="Carrano C.J."/>
            <person name="Charrier B."/>
            <person name="Cho G.Y."/>
            <person name="Coelho S.M."/>
            <person name="Collen J."/>
            <person name="Corre E."/>
            <person name="Da Silva C."/>
            <person name="Delage L."/>
            <person name="Delaroque N."/>
            <person name="Dittami S.M."/>
            <person name="Doulbeau S."/>
            <person name="Elias M."/>
            <person name="Farnham G."/>
            <person name="Gachon C.M."/>
            <person name="Gschloessl B."/>
            <person name="Heesch S."/>
            <person name="Jabbari K."/>
            <person name="Jubin C."/>
            <person name="Kawai H."/>
            <person name="Kimura K."/>
            <person name="Kloareg B."/>
            <person name="Kupper F.C."/>
            <person name="Lang D."/>
            <person name="Le Bail A."/>
            <person name="Leblanc C."/>
            <person name="Lerouge P."/>
            <person name="Lohr M."/>
            <person name="Lopez P.J."/>
            <person name="Martens C."/>
            <person name="Maumus F."/>
            <person name="Michel G."/>
            <person name="Miranda-Saavedra D."/>
            <person name="Morales J."/>
            <person name="Moreau H."/>
            <person name="Motomura T."/>
            <person name="Nagasato C."/>
            <person name="Napoli C.A."/>
            <person name="Nelson D.R."/>
            <person name="Nyvall-Collen P."/>
            <person name="Peters A.F."/>
            <person name="Pommier C."/>
            <person name="Potin P."/>
            <person name="Poulain J."/>
            <person name="Quesneville H."/>
            <person name="Read B."/>
            <person name="Rensing S.A."/>
            <person name="Ritter A."/>
            <person name="Rousvoal S."/>
            <person name="Samanta M."/>
            <person name="Samson G."/>
            <person name="Schroeder D.C."/>
            <person name="Segurens B."/>
            <person name="Strittmatter M."/>
            <person name="Tonon T."/>
            <person name="Tregear J.W."/>
            <person name="Valentin K."/>
            <person name="von Dassow P."/>
            <person name="Yamagishi T."/>
            <person name="Van de Peer Y."/>
            <person name="Wincker P."/>
        </authorList>
    </citation>
    <scope>NUCLEOTIDE SEQUENCE [LARGE SCALE GENOMIC DNA]</scope>
    <source>
        <strain evidence="3">Ec32 / CCAP1310/4</strain>
    </source>
</reference>
<dbReference type="InParanoid" id="D8LR29"/>
<accession>D8LR29</accession>
<dbReference type="STRING" id="2880.D8LR29"/>
<dbReference type="Proteomes" id="UP000002630">
    <property type="component" value="Linkage Group LG16"/>
</dbReference>
<dbReference type="InterPro" id="IPR051057">
    <property type="entry name" value="PI-PLC_domain"/>
</dbReference>
<dbReference type="OrthoDB" id="1046782at2759"/>
<dbReference type="GO" id="GO:0006629">
    <property type="term" value="P:lipid metabolic process"/>
    <property type="evidence" value="ECO:0007669"/>
    <property type="project" value="InterPro"/>
</dbReference>
<feature type="domain" description="Phosphatidylinositol-specific phospholipase C X" evidence="1">
    <location>
        <begin position="195"/>
        <end position="343"/>
    </location>
</feature>
<organism evidence="2 3">
    <name type="scientific">Ectocarpus siliculosus</name>
    <name type="common">Brown alga</name>
    <name type="synonym">Conferva siliculosa</name>
    <dbReference type="NCBI Taxonomy" id="2880"/>
    <lineage>
        <taxon>Eukaryota</taxon>
        <taxon>Sar</taxon>
        <taxon>Stramenopiles</taxon>
        <taxon>Ochrophyta</taxon>
        <taxon>PX clade</taxon>
        <taxon>Phaeophyceae</taxon>
        <taxon>Ectocarpales</taxon>
        <taxon>Ectocarpaceae</taxon>
        <taxon>Ectocarpus</taxon>
    </lineage>
</organism>
<dbReference type="PROSITE" id="PS50007">
    <property type="entry name" value="PIPLC_X_DOMAIN"/>
    <property type="match status" value="1"/>
</dbReference>